<accession>A0A6L2KY40</accession>
<evidence type="ECO:0000256" key="1">
    <source>
        <dbReference type="SAM" id="Coils"/>
    </source>
</evidence>
<organism evidence="3">
    <name type="scientific">Tanacetum cinerariifolium</name>
    <name type="common">Dalmatian daisy</name>
    <name type="synonym">Chrysanthemum cinerariifolium</name>
    <dbReference type="NCBI Taxonomy" id="118510"/>
    <lineage>
        <taxon>Eukaryota</taxon>
        <taxon>Viridiplantae</taxon>
        <taxon>Streptophyta</taxon>
        <taxon>Embryophyta</taxon>
        <taxon>Tracheophyta</taxon>
        <taxon>Spermatophyta</taxon>
        <taxon>Magnoliopsida</taxon>
        <taxon>eudicotyledons</taxon>
        <taxon>Gunneridae</taxon>
        <taxon>Pentapetalae</taxon>
        <taxon>asterids</taxon>
        <taxon>campanulids</taxon>
        <taxon>Asterales</taxon>
        <taxon>Asteraceae</taxon>
        <taxon>Asteroideae</taxon>
        <taxon>Anthemideae</taxon>
        <taxon>Anthemidinae</taxon>
        <taxon>Tanacetum</taxon>
    </lineage>
</organism>
<name>A0A6L2KY40_TANCI</name>
<feature type="coiled-coil region" evidence="1">
    <location>
        <begin position="401"/>
        <end position="428"/>
    </location>
</feature>
<keyword evidence="1" id="KW-0175">Coiled coil</keyword>
<protein>
    <submittedName>
        <fullName evidence="3">Uncharacterized protein</fullName>
    </submittedName>
</protein>
<proteinExistence type="predicted"/>
<feature type="signal peptide" evidence="2">
    <location>
        <begin position="1"/>
        <end position="19"/>
    </location>
</feature>
<evidence type="ECO:0000313" key="3">
    <source>
        <dbReference type="EMBL" id="GEU54146.1"/>
    </source>
</evidence>
<gene>
    <name evidence="3" type="ORF">Tci_026124</name>
</gene>
<comment type="caution">
    <text evidence="3">The sequence shown here is derived from an EMBL/GenBank/DDBJ whole genome shotgun (WGS) entry which is preliminary data.</text>
</comment>
<feature type="chain" id="PRO_5027079044" evidence="2">
    <location>
        <begin position="20"/>
        <end position="500"/>
    </location>
</feature>
<reference evidence="3" key="1">
    <citation type="journal article" date="2019" name="Sci. Rep.">
        <title>Draft genome of Tanacetum cinerariifolium, the natural source of mosquito coil.</title>
        <authorList>
            <person name="Yamashiro T."/>
            <person name="Shiraishi A."/>
            <person name="Satake H."/>
            <person name="Nakayama K."/>
        </authorList>
    </citation>
    <scope>NUCLEOTIDE SEQUENCE</scope>
</reference>
<sequence>MTLFWTLVLVGKMVNSSGGKRGSWQEESLNSYKSIAKVKENQSNVQNHLVEIQADDHDLSVNSDNENDDMLGYESKKYSDDEDTDVTNHAKDADGTNHLNMKLVKRGITRLYKFHREYGKPGETKIKIISWKKVDKESRDKLWDKIMEKSARGKMARSKNVYHHKMRRGRVNKDEEFIDDEIRPVRDKLKEADDKIKEGTLNLDDGTDAMTVVFGKEKGGYEDEWEVELHTRDVLVKKLSTEMTEKEVTPMGAYEVDETQSSVVVHDKDARIQKKSNGLVTSEKASKCKLWHLKKSNIVALGNNGLKTVKDGVGGFFAWPKNQVVLDEEVTPPTTIQKISDYNFAPKLQLKRKIMSLVKPCNGKLGWGRSMSFGTDVAAEYSHKWHNETSRTRSTKTFDGLDAIQAKLNNLRREIKNVNEKVYAAQDKDDHGGKELARTLIDIHIFVGNFSIILGFTIIDDMNTTSGVVLGMPFCKKFVSCQKIMEKFACRDKCERLKEE</sequence>
<dbReference type="AlphaFoldDB" id="A0A6L2KY40"/>
<dbReference type="EMBL" id="BKCJ010003286">
    <property type="protein sequence ID" value="GEU54146.1"/>
    <property type="molecule type" value="Genomic_DNA"/>
</dbReference>
<keyword evidence="2" id="KW-0732">Signal</keyword>
<evidence type="ECO:0000256" key="2">
    <source>
        <dbReference type="SAM" id="SignalP"/>
    </source>
</evidence>